<feature type="signal peptide" evidence="1">
    <location>
        <begin position="1"/>
        <end position="23"/>
    </location>
</feature>
<keyword evidence="3" id="KW-1185">Reference proteome</keyword>
<name>Q2SCQ0_HAHCH</name>
<dbReference type="Proteomes" id="UP000000238">
    <property type="component" value="Chromosome"/>
</dbReference>
<dbReference type="OrthoDB" id="8587856at2"/>
<evidence type="ECO:0000313" key="3">
    <source>
        <dbReference type="Proteomes" id="UP000000238"/>
    </source>
</evidence>
<keyword evidence="1" id="KW-0732">Signal</keyword>
<proteinExistence type="predicted"/>
<dbReference type="PANTHER" id="PTHR38834:SF3">
    <property type="entry name" value="SOLUTE-BINDING PROTEIN FAMILY 3_N-TERMINAL DOMAIN-CONTAINING PROTEIN"/>
    <property type="match status" value="1"/>
</dbReference>
<dbReference type="KEGG" id="hch:HCH_04883"/>
<accession>Q2SCQ0</accession>
<dbReference type="Gene3D" id="3.40.190.10">
    <property type="entry name" value="Periplasmic binding protein-like II"/>
    <property type="match status" value="2"/>
</dbReference>
<dbReference type="HOGENOM" id="CLU_064076_1_2_6"/>
<dbReference type="PANTHER" id="PTHR38834">
    <property type="entry name" value="PERIPLASMIC SUBSTRATE BINDING PROTEIN FAMILY 3"/>
    <property type="match status" value="1"/>
</dbReference>
<dbReference type="AlphaFoldDB" id="Q2SCQ0"/>
<dbReference type="SUPFAM" id="SSF53850">
    <property type="entry name" value="Periplasmic binding protein-like II"/>
    <property type="match status" value="1"/>
</dbReference>
<dbReference type="eggNOG" id="COG0834">
    <property type="taxonomic scope" value="Bacteria"/>
</dbReference>
<organism evidence="2 3">
    <name type="scientific">Hahella chejuensis (strain KCTC 2396)</name>
    <dbReference type="NCBI Taxonomy" id="349521"/>
    <lineage>
        <taxon>Bacteria</taxon>
        <taxon>Pseudomonadati</taxon>
        <taxon>Pseudomonadota</taxon>
        <taxon>Gammaproteobacteria</taxon>
        <taxon>Oceanospirillales</taxon>
        <taxon>Hahellaceae</taxon>
        <taxon>Hahella</taxon>
    </lineage>
</organism>
<dbReference type="RefSeq" id="WP_011398639.1">
    <property type="nucleotide sequence ID" value="NC_007645.1"/>
</dbReference>
<dbReference type="STRING" id="349521.HCH_04883"/>
<reference evidence="2 3" key="1">
    <citation type="journal article" date="2005" name="Nucleic Acids Res.">
        <title>Genomic blueprint of Hahella chejuensis, a marine microbe producing an algicidal agent.</title>
        <authorList>
            <person name="Jeong H."/>
            <person name="Yim J.H."/>
            <person name="Lee C."/>
            <person name="Choi S.-H."/>
            <person name="Park Y.K."/>
            <person name="Yoon S.H."/>
            <person name="Hur C.-G."/>
            <person name="Kang H.-Y."/>
            <person name="Kim D."/>
            <person name="Lee H.H."/>
            <person name="Park K.H."/>
            <person name="Park S.-H."/>
            <person name="Park H.-S."/>
            <person name="Lee H.K."/>
            <person name="Oh T.K."/>
            <person name="Kim J.F."/>
        </authorList>
    </citation>
    <scope>NUCLEOTIDE SEQUENCE [LARGE SCALE GENOMIC DNA]</scope>
    <source>
        <strain evidence="2 3">KCTC 2396</strain>
    </source>
</reference>
<feature type="chain" id="PRO_5004215581" evidence="1">
    <location>
        <begin position="24"/>
        <end position="250"/>
    </location>
</feature>
<dbReference type="EMBL" id="CP000155">
    <property type="protein sequence ID" value="ABC31574.1"/>
    <property type="molecule type" value="Genomic_DNA"/>
</dbReference>
<sequence>MRSKLAFWTYMLLAALVSGKSLAAEKLHIFTENYPPYNMSLSGQPFAHKEEEIAGLCTEMVKALLKRTPLEYSLKLRDLATSMNRSKNKPNHAIYCVSKTDDRTPYFEWIGPLAEIKWTLFAKPGSNLKLTSLDQAKKYRIGGYKGDVMSNYLIERGFNVSTIANDSLNPRRLALDQIDLWVTDGLSGPYVASEVEDMTNLVPALVFKTTPMYMAINKETSPEVLKALQAGFKAITDSGEAKSITDVYMQ</sequence>
<gene>
    <name evidence="2" type="ordered locus">HCH_04883</name>
</gene>
<evidence type="ECO:0000313" key="2">
    <source>
        <dbReference type="EMBL" id="ABC31574.1"/>
    </source>
</evidence>
<evidence type="ECO:0000256" key="1">
    <source>
        <dbReference type="SAM" id="SignalP"/>
    </source>
</evidence>
<protein>
    <submittedName>
        <fullName evidence="2">ABC-type amino acid transport/signal transduction systems, periplasmic component/domain</fullName>
    </submittedName>
</protein>